<protein>
    <submittedName>
        <fullName evidence="4">NET domain-containing protein</fullName>
    </submittedName>
</protein>
<dbReference type="GO" id="GO:0006338">
    <property type="term" value="P:chromatin remodeling"/>
    <property type="evidence" value="ECO:0007669"/>
    <property type="project" value="TreeGrafter"/>
</dbReference>
<dbReference type="WBParaSite" id="jg21613">
    <property type="protein sequence ID" value="jg21613"/>
    <property type="gene ID" value="jg21613"/>
</dbReference>
<dbReference type="PROSITE" id="PS51525">
    <property type="entry name" value="NET"/>
    <property type="match status" value="1"/>
</dbReference>
<organism evidence="3 4">
    <name type="scientific">Ditylenchus dipsaci</name>
    <dbReference type="NCBI Taxonomy" id="166011"/>
    <lineage>
        <taxon>Eukaryota</taxon>
        <taxon>Metazoa</taxon>
        <taxon>Ecdysozoa</taxon>
        <taxon>Nematoda</taxon>
        <taxon>Chromadorea</taxon>
        <taxon>Rhabditida</taxon>
        <taxon>Tylenchina</taxon>
        <taxon>Tylenchomorpha</taxon>
        <taxon>Sphaerularioidea</taxon>
        <taxon>Anguinidae</taxon>
        <taxon>Anguininae</taxon>
        <taxon>Ditylenchus</taxon>
    </lineage>
</organism>
<dbReference type="GO" id="GO:0000785">
    <property type="term" value="C:chromatin"/>
    <property type="evidence" value="ECO:0007669"/>
    <property type="project" value="TreeGrafter"/>
</dbReference>
<evidence type="ECO:0000259" key="2">
    <source>
        <dbReference type="PROSITE" id="PS51525"/>
    </source>
</evidence>
<dbReference type="InterPro" id="IPR050935">
    <property type="entry name" value="Bromo_chromatin_reader"/>
</dbReference>
<feature type="domain" description="NET" evidence="2">
    <location>
        <begin position="80"/>
        <end position="162"/>
    </location>
</feature>
<proteinExistence type="predicted"/>
<sequence>MANSSSKTHASISAPVKEKVVSKQVKKPVAEKSSPAIEKFASVEIPTREIGKQMPVKGGEPRGKNKLKVQDASFEEYPFNSDDPSNTVAMTLEEMTELLQNILLLPPSAIIELVQIVQSRDPGKVDDVGEQLEIDIENLKPITLHEIRAFTDFYTGKRAKDVSVPTVEQLGVAKPPKVVSQLVPPKKKETVLSKSNATLPAPKESVQISKTRYFWLAGESVWRKSCECLTTASNLKFKSGKVSNVSARRSMAAAKPKTTRVINLPPGGSASKVELNEPLAAILEDAEAPPSEEMINRLREEERERRKRESLSNPSLTEQIELMEWMEAQI</sequence>
<dbReference type="Pfam" id="PF17035">
    <property type="entry name" value="BET"/>
    <property type="match status" value="1"/>
</dbReference>
<dbReference type="Gene3D" id="1.20.1270.220">
    <property type="match status" value="1"/>
</dbReference>
<name>A0A915DMF4_9BILA</name>
<dbReference type="GO" id="GO:0005634">
    <property type="term" value="C:nucleus"/>
    <property type="evidence" value="ECO:0007669"/>
    <property type="project" value="TreeGrafter"/>
</dbReference>
<feature type="region of interest" description="Disordered" evidence="1">
    <location>
        <begin position="287"/>
        <end position="316"/>
    </location>
</feature>
<dbReference type="GO" id="GO:0006355">
    <property type="term" value="P:regulation of DNA-templated transcription"/>
    <property type="evidence" value="ECO:0007669"/>
    <property type="project" value="TreeGrafter"/>
</dbReference>
<keyword evidence="3" id="KW-1185">Reference proteome</keyword>
<feature type="compositionally biased region" description="Polar residues" evidence="1">
    <location>
        <begin position="1"/>
        <end position="11"/>
    </location>
</feature>
<dbReference type="Proteomes" id="UP000887574">
    <property type="component" value="Unplaced"/>
</dbReference>
<evidence type="ECO:0000313" key="3">
    <source>
        <dbReference type="Proteomes" id="UP000887574"/>
    </source>
</evidence>
<evidence type="ECO:0000313" key="4">
    <source>
        <dbReference type="WBParaSite" id="jg21613"/>
    </source>
</evidence>
<dbReference type="PANTHER" id="PTHR22880:SF225">
    <property type="entry name" value="BROMODOMAIN-CONTAINING PROTEIN BET-1-RELATED"/>
    <property type="match status" value="1"/>
</dbReference>
<evidence type="ECO:0000256" key="1">
    <source>
        <dbReference type="SAM" id="MobiDB-lite"/>
    </source>
</evidence>
<reference evidence="4" key="1">
    <citation type="submission" date="2022-11" db="UniProtKB">
        <authorList>
            <consortium name="WormBaseParasite"/>
        </authorList>
    </citation>
    <scope>IDENTIFICATION</scope>
</reference>
<dbReference type="PANTHER" id="PTHR22880">
    <property type="entry name" value="FALZ-RELATED BROMODOMAIN-CONTAINING PROTEINS"/>
    <property type="match status" value="1"/>
</dbReference>
<dbReference type="InterPro" id="IPR027353">
    <property type="entry name" value="NET_dom"/>
</dbReference>
<dbReference type="InterPro" id="IPR038336">
    <property type="entry name" value="NET_sf"/>
</dbReference>
<feature type="region of interest" description="Disordered" evidence="1">
    <location>
        <begin position="1"/>
        <end position="28"/>
    </location>
</feature>
<dbReference type="AlphaFoldDB" id="A0A915DMF4"/>
<feature type="compositionally biased region" description="Basic and acidic residues" evidence="1">
    <location>
        <begin position="294"/>
        <end position="310"/>
    </location>
</feature>
<accession>A0A915DMF4</accession>